<comment type="caution">
    <text evidence="3">The sequence shown here is derived from an EMBL/GenBank/DDBJ whole genome shotgun (WGS) entry which is preliminary data.</text>
</comment>
<reference evidence="3 4" key="1">
    <citation type="journal article" date="2024" name="Science">
        <title>Giant polyketide synthase enzymes in the biosynthesis of giant marine polyether toxins.</title>
        <authorList>
            <person name="Fallon T.R."/>
            <person name="Shende V.V."/>
            <person name="Wierzbicki I.H."/>
            <person name="Pendleton A.L."/>
            <person name="Watervoot N.F."/>
            <person name="Auber R.P."/>
            <person name="Gonzalez D.J."/>
            <person name="Wisecaver J.H."/>
            <person name="Moore B.S."/>
        </authorList>
    </citation>
    <scope>NUCLEOTIDE SEQUENCE [LARGE SCALE GENOMIC DNA]</scope>
    <source>
        <strain evidence="3 4">12B1</strain>
    </source>
</reference>
<keyword evidence="4" id="KW-1185">Reference proteome</keyword>
<dbReference type="SUPFAM" id="SSF55961">
    <property type="entry name" value="Bet v1-like"/>
    <property type="match status" value="1"/>
</dbReference>
<proteinExistence type="predicted"/>
<protein>
    <recommendedName>
        <fullName evidence="2">Coenzyme Q-binding protein COQ10 START domain-containing protein</fullName>
    </recommendedName>
</protein>
<sequence>MLLLLLALGANPEKPHPHNGVLTPFNAGPPPKLTASEVASLETGKPVMKTVEMPGRGGGSAVAVFDVAAPPEVVWGCINDLENYPRMVPGVAETSIYSVTPLGGGGKLTKAKYTIAMLGYRVSYFIELKFEPRLNSMTFKLDYTRSSDLDDATGYWHVVPLSGKGGESHSRVTYMAAMKLKAWLPKPITDFLLTTTLGQATGWVVTQAEARHSAGSRGKAPLKQCHWKWLPFPRRKCETISPPPPPPPPSPGSQMYGELMFSFLGVVPLMFICALNRDRGQY</sequence>
<dbReference type="Proteomes" id="UP001515480">
    <property type="component" value="Unassembled WGS sequence"/>
</dbReference>
<feature type="domain" description="Coenzyme Q-binding protein COQ10 START" evidence="2">
    <location>
        <begin position="67"/>
        <end position="198"/>
    </location>
</feature>
<dbReference type="InterPro" id="IPR023393">
    <property type="entry name" value="START-like_dom_sf"/>
</dbReference>
<gene>
    <name evidence="3" type="ORF">AB1Y20_015228</name>
</gene>
<dbReference type="AlphaFoldDB" id="A0AB34JWG1"/>
<keyword evidence="1" id="KW-0812">Transmembrane</keyword>
<name>A0AB34JWG1_PRYPA</name>
<evidence type="ECO:0000259" key="2">
    <source>
        <dbReference type="Pfam" id="PF03364"/>
    </source>
</evidence>
<dbReference type="InterPro" id="IPR005031">
    <property type="entry name" value="COQ10_START"/>
</dbReference>
<evidence type="ECO:0000256" key="1">
    <source>
        <dbReference type="SAM" id="Phobius"/>
    </source>
</evidence>
<keyword evidence="1" id="KW-1133">Transmembrane helix</keyword>
<keyword evidence="1" id="KW-0472">Membrane</keyword>
<dbReference type="Pfam" id="PF03364">
    <property type="entry name" value="Polyketide_cyc"/>
    <property type="match status" value="1"/>
</dbReference>
<evidence type="ECO:0000313" key="3">
    <source>
        <dbReference type="EMBL" id="KAL1526518.1"/>
    </source>
</evidence>
<accession>A0AB34JWG1</accession>
<feature type="transmembrane region" description="Helical" evidence="1">
    <location>
        <begin position="255"/>
        <end position="275"/>
    </location>
</feature>
<dbReference type="EMBL" id="JBGBPQ010000003">
    <property type="protein sequence ID" value="KAL1526518.1"/>
    <property type="molecule type" value="Genomic_DNA"/>
</dbReference>
<evidence type="ECO:0000313" key="4">
    <source>
        <dbReference type="Proteomes" id="UP001515480"/>
    </source>
</evidence>
<dbReference type="Gene3D" id="3.30.530.20">
    <property type="match status" value="1"/>
</dbReference>
<dbReference type="CDD" id="cd07812">
    <property type="entry name" value="SRPBCC"/>
    <property type="match status" value="1"/>
</dbReference>
<organism evidence="3 4">
    <name type="scientific">Prymnesium parvum</name>
    <name type="common">Toxic golden alga</name>
    <dbReference type="NCBI Taxonomy" id="97485"/>
    <lineage>
        <taxon>Eukaryota</taxon>
        <taxon>Haptista</taxon>
        <taxon>Haptophyta</taxon>
        <taxon>Prymnesiophyceae</taxon>
        <taxon>Prymnesiales</taxon>
        <taxon>Prymnesiaceae</taxon>
        <taxon>Prymnesium</taxon>
    </lineage>
</organism>